<dbReference type="Gene3D" id="3.90.550.10">
    <property type="entry name" value="Spore Coat Polysaccharide Biosynthesis Protein SpsA, Chain A"/>
    <property type="match status" value="1"/>
</dbReference>
<evidence type="ECO:0000256" key="3">
    <source>
        <dbReference type="ARBA" id="ARBA00022679"/>
    </source>
</evidence>
<evidence type="ECO:0000256" key="7">
    <source>
        <dbReference type="SAM" id="Phobius"/>
    </source>
</evidence>
<accession>A0ABT3LBP2</accession>
<sequence length="312" mass="35805">MTTLYYSSPYITEFYQRVSAEAQKLTQNYEIIFVNDGSPDDSLEVALALYKQDKQVKIIDLSRNFGHHKAIMTGLSYAKGELVFLIDSDLEEEPEFLSLFYEKYQEKANIDVVYGVQRKRKGNFFERITGWFYFKLFNLLSTHPIPTNLITARLMSQRYVKALVSHQEREINFSGLAAITGFNQIPMVIVKHFKGKSTYNFNKKISIVVNGITSFSNKPLKIVFYLGFFISFLSSLAAISLVVRKILFNSILAGWSSLIVSVWLLGGLTIFCLGLIGLYIAKVFSETKQRPYTIVRNIYEYPNFNSNEPVQQ</sequence>
<evidence type="ECO:0000256" key="1">
    <source>
        <dbReference type="ARBA" id="ARBA00004141"/>
    </source>
</evidence>
<evidence type="ECO:0000256" key="6">
    <source>
        <dbReference type="ARBA" id="ARBA00023136"/>
    </source>
</evidence>
<evidence type="ECO:0000313" key="10">
    <source>
        <dbReference type="Proteomes" id="UP001526426"/>
    </source>
</evidence>
<keyword evidence="3" id="KW-0808">Transferase</keyword>
<dbReference type="PANTHER" id="PTHR48090:SF1">
    <property type="entry name" value="PROPHAGE BACTOPRENOL GLUCOSYL TRANSFERASE HOMOLOG"/>
    <property type="match status" value="1"/>
</dbReference>
<comment type="subcellular location">
    <subcellularLocation>
        <location evidence="1">Membrane</location>
        <topology evidence="1">Multi-pass membrane protein</topology>
    </subcellularLocation>
</comment>
<keyword evidence="10" id="KW-1185">Reference proteome</keyword>
<feature type="transmembrane region" description="Helical" evidence="7">
    <location>
        <begin position="255"/>
        <end position="281"/>
    </location>
</feature>
<feature type="domain" description="Glycosyltransferase 2-like" evidence="8">
    <location>
        <begin position="8"/>
        <end position="161"/>
    </location>
</feature>
<keyword evidence="6 7" id="KW-0472">Membrane</keyword>
<dbReference type="EMBL" id="JAIHOM010000144">
    <property type="protein sequence ID" value="MCW6038514.1"/>
    <property type="molecule type" value="Genomic_DNA"/>
</dbReference>
<organism evidence="9 10">
    <name type="scientific">Spirulina subsalsa FACHB-351</name>
    <dbReference type="NCBI Taxonomy" id="234711"/>
    <lineage>
        <taxon>Bacteria</taxon>
        <taxon>Bacillati</taxon>
        <taxon>Cyanobacteriota</taxon>
        <taxon>Cyanophyceae</taxon>
        <taxon>Spirulinales</taxon>
        <taxon>Spirulinaceae</taxon>
        <taxon>Spirulina</taxon>
    </lineage>
</organism>
<dbReference type="RefSeq" id="WP_265266423.1">
    <property type="nucleotide sequence ID" value="NZ_JAIHOM010000144.1"/>
</dbReference>
<evidence type="ECO:0000256" key="4">
    <source>
        <dbReference type="ARBA" id="ARBA00022692"/>
    </source>
</evidence>
<keyword evidence="2" id="KW-0328">Glycosyltransferase</keyword>
<comment type="caution">
    <text evidence="9">The sequence shown here is derived from an EMBL/GenBank/DDBJ whole genome shotgun (WGS) entry which is preliminary data.</text>
</comment>
<dbReference type="PANTHER" id="PTHR48090">
    <property type="entry name" value="UNDECAPRENYL-PHOSPHATE 4-DEOXY-4-FORMAMIDO-L-ARABINOSE TRANSFERASE-RELATED"/>
    <property type="match status" value="1"/>
</dbReference>
<keyword evidence="5 7" id="KW-1133">Transmembrane helix</keyword>
<name>A0ABT3LBP2_9CYAN</name>
<dbReference type="CDD" id="cd04187">
    <property type="entry name" value="DPM1_like_bac"/>
    <property type="match status" value="1"/>
</dbReference>
<dbReference type="InterPro" id="IPR050256">
    <property type="entry name" value="Glycosyltransferase_2"/>
</dbReference>
<dbReference type="Proteomes" id="UP001526426">
    <property type="component" value="Unassembled WGS sequence"/>
</dbReference>
<dbReference type="InterPro" id="IPR029044">
    <property type="entry name" value="Nucleotide-diphossugar_trans"/>
</dbReference>
<keyword evidence="4 7" id="KW-0812">Transmembrane</keyword>
<dbReference type="InterPro" id="IPR001173">
    <property type="entry name" value="Glyco_trans_2-like"/>
</dbReference>
<reference evidence="9 10" key="1">
    <citation type="submission" date="2021-08" db="EMBL/GenBank/DDBJ databases">
        <title>Draft genome sequence of Spirulina subsalsa with high tolerance to salinity and hype-accumulation of phycocyanin.</title>
        <authorList>
            <person name="Pei H."/>
            <person name="Jiang L."/>
        </authorList>
    </citation>
    <scope>NUCLEOTIDE SEQUENCE [LARGE SCALE GENOMIC DNA]</scope>
    <source>
        <strain evidence="9 10">FACHB-351</strain>
    </source>
</reference>
<evidence type="ECO:0000259" key="8">
    <source>
        <dbReference type="Pfam" id="PF00535"/>
    </source>
</evidence>
<protein>
    <submittedName>
        <fullName evidence="9">Glycosyltransferase family 2 protein</fullName>
    </submittedName>
</protein>
<gene>
    <name evidence="9" type="ORF">K4A83_19875</name>
</gene>
<evidence type="ECO:0000256" key="5">
    <source>
        <dbReference type="ARBA" id="ARBA00022989"/>
    </source>
</evidence>
<dbReference type="SUPFAM" id="SSF53448">
    <property type="entry name" value="Nucleotide-diphospho-sugar transferases"/>
    <property type="match status" value="1"/>
</dbReference>
<proteinExistence type="predicted"/>
<evidence type="ECO:0000313" key="9">
    <source>
        <dbReference type="EMBL" id="MCW6038514.1"/>
    </source>
</evidence>
<evidence type="ECO:0000256" key="2">
    <source>
        <dbReference type="ARBA" id="ARBA00022676"/>
    </source>
</evidence>
<dbReference type="Pfam" id="PF00535">
    <property type="entry name" value="Glycos_transf_2"/>
    <property type="match status" value="1"/>
</dbReference>
<feature type="transmembrane region" description="Helical" evidence="7">
    <location>
        <begin position="222"/>
        <end position="243"/>
    </location>
</feature>